<dbReference type="InterPro" id="IPR029068">
    <property type="entry name" value="Glyas_Bleomycin-R_OHBP_Dase"/>
</dbReference>
<dbReference type="GO" id="GO:0051213">
    <property type="term" value="F:dioxygenase activity"/>
    <property type="evidence" value="ECO:0007669"/>
    <property type="project" value="UniProtKB-KW"/>
</dbReference>
<dbReference type="AlphaFoldDB" id="A0A7W9G2Y6"/>
<dbReference type="PROSITE" id="PS51819">
    <property type="entry name" value="VOC"/>
    <property type="match status" value="1"/>
</dbReference>
<dbReference type="InterPro" id="IPR004360">
    <property type="entry name" value="Glyas_Fos-R_dOase_dom"/>
</dbReference>
<keyword evidence="2" id="KW-0560">Oxidoreductase</keyword>
<evidence type="ECO:0000259" key="1">
    <source>
        <dbReference type="PROSITE" id="PS51819"/>
    </source>
</evidence>
<keyword evidence="2" id="KW-0456">Lyase</keyword>
<accession>A0A7W9G2Y6</accession>
<dbReference type="Gene3D" id="3.10.180.10">
    <property type="entry name" value="2,3-Dihydroxybiphenyl 1,2-Dioxygenase, domain 1"/>
    <property type="match status" value="1"/>
</dbReference>
<keyword evidence="2" id="KW-0223">Dioxygenase</keyword>
<feature type="domain" description="VOC" evidence="1">
    <location>
        <begin position="5"/>
        <end position="122"/>
    </location>
</feature>
<dbReference type="EMBL" id="JACHMB010000001">
    <property type="protein sequence ID" value="MBB5776250.1"/>
    <property type="molecule type" value="Genomic_DNA"/>
</dbReference>
<gene>
    <name evidence="2" type="ORF">HD596_003006</name>
</gene>
<name>A0A7W9G2Y6_9ACTN</name>
<reference evidence="2 3" key="1">
    <citation type="submission" date="2020-08" db="EMBL/GenBank/DDBJ databases">
        <title>Sequencing the genomes of 1000 actinobacteria strains.</title>
        <authorList>
            <person name="Klenk H.-P."/>
        </authorList>
    </citation>
    <scope>NUCLEOTIDE SEQUENCE [LARGE SCALE GENOMIC DNA]</scope>
    <source>
        <strain evidence="2 3">DSM 45507</strain>
    </source>
</reference>
<protein>
    <submittedName>
        <fullName evidence="2">Catechol 2,3-dioxygenase-like lactoylglutathione lyase family enzyme</fullName>
    </submittedName>
</protein>
<dbReference type="SUPFAM" id="SSF54593">
    <property type="entry name" value="Glyoxalase/Bleomycin resistance protein/Dihydroxybiphenyl dioxygenase"/>
    <property type="match status" value="1"/>
</dbReference>
<dbReference type="InterPro" id="IPR037523">
    <property type="entry name" value="VOC_core"/>
</dbReference>
<dbReference type="Pfam" id="PF00903">
    <property type="entry name" value="Glyoxalase"/>
    <property type="match status" value="1"/>
</dbReference>
<dbReference type="GO" id="GO:0016829">
    <property type="term" value="F:lyase activity"/>
    <property type="evidence" value="ECO:0007669"/>
    <property type="project" value="UniProtKB-KW"/>
</dbReference>
<proteinExistence type="predicted"/>
<evidence type="ECO:0000313" key="3">
    <source>
        <dbReference type="Proteomes" id="UP000579153"/>
    </source>
</evidence>
<dbReference type="Proteomes" id="UP000579153">
    <property type="component" value="Unassembled WGS sequence"/>
</dbReference>
<organism evidence="2 3">
    <name type="scientific">Nonomuraea jabiensis</name>
    <dbReference type="NCBI Taxonomy" id="882448"/>
    <lineage>
        <taxon>Bacteria</taxon>
        <taxon>Bacillati</taxon>
        <taxon>Actinomycetota</taxon>
        <taxon>Actinomycetes</taxon>
        <taxon>Streptosporangiales</taxon>
        <taxon>Streptosporangiaceae</taxon>
        <taxon>Nonomuraea</taxon>
    </lineage>
</organism>
<sequence>MFGTTKAFSGFSVNDIAAARQFYGETLGLRVSEERGMLTLHIAGGTDILIYPKEQHTPATFTILNFPVEDIDKAVDELAGRGVRFERYEGFPQDAKGVMRGEGGPIAWFTDPAGNVLSVIQP</sequence>
<comment type="caution">
    <text evidence="2">The sequence shown here is derived from an EMBL/GenBank/DDBJ whole genome shotgun (WGS) entry which is preliminary data.</text>
</comment>
<dbReference type="RefSeq" id="WP_185069801.1">
    <property type="nucleotide sequence ID" value="NZ_JACHMB010000001.1"/>
</dbReference>
<keyword evidence="3" id="KW-1185">Reference proteome</keyword>
<evidence type="ECO:0000313" key="2">
    <source>
        <dbReference type="EMBL" id="MBB5776250.1"/>
    </source>
</evidence>